<evidence type="ECO:0000313" key="6">
    <source>
        <dbReference type="Proteomes" id="UP000235114"/>
    </source>
</evidence>
<protein>
    <submittedName>
        <fullName evidence="3">Pilus assembly protein PilZ</fullName>
    </submittedName>
</protein>
<dbReference type="Proteomes" id="UP000234951">
    <property type="component" value="Unassembled WGS sequence"/>
</dbReference>
<dbReference type="GO" id="GO:0035438">
    <property type="term" value="F:cyclic-di-GMP binding"/>
    <property type="evidence" value="ECO:0007669"/>
    <property type="project" value="InterPro"/>
</dbReference>
<dbReference type="InterPro" id="IPR009926">
    <property type="entry name" value="T3SS_YcgR_PilZN"/>
</dbReference>
<dbReference type="EMBL" id="PGVA01000004">
    <property type="protein sequence ID" value="PLR86120.1"/>
    <property type="molecule type" value="Genomic_DNA"/>
</dbReference>
<evidence type="ECO:0000259" key="2">
    <source>
        <dbReference type="Pfam" id="PF12945"/>
    </source>
</evidence>
<dbReference type="Proteomes" id="UP000235114">
    <property type="component" value="Unassembled WGS sequence"/>
</dbReference>
<feature type="domain" description="Type III secretion system flagellar brake protein YcgR PilZN" evidence="2">
    <location>
        <begin position="3"/>
        <end position="89"/>
    </location>
</feature>
<reference evidence="3 5" key="1">
    <citation type="submission" date="2017-11" db="EMBL/GenBank/DDBJ databases">
        <title>Comparitive Functional Genomics of Dry Heat Resistant strains isolated from the Viking Spacecraft.</title>
        <authorList>
            <person name="Seuylemezian A."/>
            <person name="Cooper K."/>
            <person name="Vaishampayan P."/>
        </authorList>
    </citation>
    <scope>NUCLEOTIDE SEQUENCE [LARGE SCALE GENOMIC DNA]</scope>
    <source>
        <strain evidence="3 5">M4.6</strain>
    </source>
</reference>
<feature type="domain" description="PilZ" evidence="1">
    <location>
        <begin position="98"/>
        <end position="206"/>
    </location>
</feature>
<dbReference type="SUPFAM" id="SSF141371">
    <property type="entry name" value="PilZ domain-like"/>
    <property type="match status" value="1"/>
</dbReference>
<dbReference type="InterPro" id="IPR009875">
    <property type="entry name" value="PilZ_domain"/>
</dbReference>
<name>A0A2N5GRR1_9BACI</name>
<keyword evidence="6" id="KW-1185">Reference proteome</keyword>
<dbReference type="EMBL" id="PGVD01000013">
    <property type="protein sequence ID" value="PLS00240.1"/>
    <property type="molecule type" value="Genomic_DNA"/>
</dbReference>
<proteinExistence type="predicted"/>
<evidence type="ECO:0000313" key="5">
    <source>
        <dbReference type="Proteomes" id="UP000234951"/>
    </source>
</evidence>
<accession>A0A2N5GRR1</accession>
<evidence type="ECO:0000313" key="3">
    <source>
        <dbReference type="EMBL" id="PLR86120.1"/>
    </source>
</evidence>
<dbReference type="Gene3D" id="2.40.10.220">
    <property type="entry name" value="predicted glycosyltransferase like domains"/>
    <property type="match status" value="1"/>
</dbReference>
<evidence type="ECO:0000259" key="1">
    <source>
        <dbReference type="Pfam" id="PF07238"/>
    </source>
</evidence>
<dbReference type="RefSeq" id="WP_101575784.1">
    <property type="nucleotide sequence ID" value="NZ_PGVA01000004.1"/>
</dbReference>
<sequence>MLKIGDVIILEPSYSGDSEKYKCKLVDRSGEDLYIDYPINMNTGKTVFLLDGTQLKASFVAEEGTVYLFDCEVKGRVKQKIPMLKLRYPGKEHLVKIQRRQYVRIETLADVAVHPLNGEFPPFTTISDDISAGGAAILSGTGVSLHEGQHINTWFVLPMQSGEYHYLNLKSKIVRIAATGPNRNRISLQFIDISGQERQMLLRFSFERQLALKKKGLPL</sequence>
<gene>
    <name evidence="3" type="ORF">CU635_03535</name>
    <name evidence="4" type="ORF">CVD25_05245</name>
</gene>
<dbReference type="OrthoDB" id="1951449at2"/>
<organism evidence="3 5">
    <name type="scientific">Bacillus canaveralius</name>
    <dbReference type="NCBI Taxonomy" id="1403243"/>
    <lineage>
        <taxon>Bacteria</taxon>
        <taxon>Bacillati</taxon>
        <taxon>Bacillota</taxon>
        <taxon>Bacilli</taxon>
        <taxon>Bacillales</taxon>
        <taxon>Bacillaceae</taxon>
        <taxon>Bacillus</taxon>
    </lineage>
</organism>
<dbReference type="AlphaFoldDB" id="A0A2N5GRR1"/>
<comment type="caution">
    <text evidence="3">The sequence shown here is derived from an EMBL/GenBank/DDBJ whole genome shotgun (WGS) entry which is preliminary data.</text>
</comment>
<evidence type="ECO:0000313" key="4">
    <source>
        <dbReference type="EMBL" id="PLS00240.1"/>
    </source>
</evidence>
<dbReference type="Pfam" id="PF12945">
    <property type="entry name" value="PilZNR"/>
    <property type="match status" value="1"/>
</dbReference>
<dbReference type="Pfam" id="PF07238">
    <property type="entry name" value="PilZ"/>
    <property type="match status" value="1"/>
</dbReference>
<reference evidence="4 6" key="2">
    <citation type="submission" date="2017-12" db="EMBL/GenBank/DDBJ databases">
        <title>Comparative Functional Genomics of Dry Heat Resistant strains isolated from the Viking Spacecraft.</title>
        <authorList>
            <person name="Seuylemezian A."/>
            <person name="Cooper K."/>
            <person name="Vaishampayan P."/>
        </authorList>
    </citation>
    <scope>NUCLEOTIDE SEQUENCE [LARGE SCALE GENOMIC DNA]</scope>
    <source>
        <strain evidence="4 6">ATCC 29669</strain>
    </source>
</reference>